<gene>
    <name evidence="2" type="ORF">A4U43_C04F7610</name>
</gene>
<name>A0A5P1F3Y9_ASPOF</name>
<evidence type="ECO:0000256" key="1">
    <source>
        <dbReference type="SAM" id="MobiDB-lite"/>
    </source>
</evidence>
<feature type="region of interest" description="Disordered" evidence="1">
    <location>
        <begin position="1"/>
        <end position="27"/>
    </location>
</feature>
<sequence length="328" mass="36511">MAEEERESNSNRDQNPRKAKNPKDHLPSLSNCQSCSRHFAPKPQTLTSLKPLDSQWRIVLLCNECLRLVKSGAKCSYCFSEILKPESFVCVDCCPLPPFRSKCPRTLFTKFAAEELMQEAATAKEKALKKAMDGVSSVVVDPVVRDEDLALQLHLAMNGSRRISRSSRSMSLDRSLAAKKIKQYNGCTEKVEFCGDDKGFLDSCDSSADLSKELKKENNGCNSNETSVKEEQGSCSDKVDSSSEDHRKTDVWITYQRGSKSKGVGCQGKSPEKNKQMLNGMGVGEICSESQQISGSHSLDRYAMKYIKRKPILKNVSHEGNDFNKQAT</sequence>
<keyword evidence="3" id="KW-1185">Reference proteome</keyword>
<organism evidence="2 3">
    <name type="scientific">Asparagus officinalis</name>
    <name type="common">Garden asparagus</name>
    <dbReference type="NCBI Taxonomy" id="4686"/>
    <lineage>
        <taxon>Eukaryota</taxon>
        <taxon>Viridiplantae</taxon>
        <taxon>Streptophyta</taxon>
        <taxon>Embryophyta</taxon>
        <taxon>Tracheophyta</taxon>
        <taxon>Spermatophyta</taxon>
        <taxon>Magnoliopsida</taxon>
        <taxon>Liliopsida</taxon>
        <taxon>Asparagales</taxon>
        <taxon>Asparagaceae</taxon>
        <taxon>Asparagoideae</taxon>
        <taxon>Asparagus</taxon>
    </lineage>
</organism>
<dbReference type="Proteomes" id="UP000243459">
    <property type="component" value="Chromosome 4"/>
</dbReference>
<protein>
    <submittedName>
        <fullName evidence="2">Uncharacterized protein</fullName>
    </submittedName>
</protein>
<accession>A0A5P1F3Y9</accession>
<dbReference type="OMA" id="ENNGCNS"/>
<feature type="region of interest" description="Disordered" evidence="1">
    <location>
        <begin position="215"/>
        <end position="249"/>
    </location>
</feature>
<dbReference type="EMBL" id="CM007384">
    <property type="protein sequence ID" value="ONK71351.1"/>
    <property type="molecule type" value="Genomic_DNA"/>
</dbReference>
<dbReference type="Gramene" id="ONK71351">
    <property type="protein sequence ID" value="ONK71351"/>
    <property type="gene ID" value="A4U43_C04F7610"/>
</dbReference>
<evidence type="ECO:0000313" key="2">
    <source>
        <dbReference type="EMBL" id="ONK71351.1"/>
    </source>
</evidence>
<dbReference type="AlphaFoldDB" id="A0A5P1F3Y9"/>
<feature type="compositionally biased region" description="Basic and acidic residues" evidence="1">
    <location>
        <begin position="227"/>
        <end position="249"/>
    </location>
</feature>
<dbReference type="PANTHER" id="PTHR38530">
    <property type="entry name" value="OS06G0468300 PROTEIN"/>
    <property type="match status" value="1"/>
</dbReference>
<reference evidence="3" key="1">
    <citation type="journal article" date="2017" name="Nat. Commun.">
        <title>The asparagus genome sheds light on the origin and evolution of a young Y chromosome.</title>
        <authorList>
            <person name="Harkess A."/>
            <person name="Zhou J."/>
            <person name="Xu C."/>
            <person name="Bowers J.E."/>
            <person name="Van der Hulst R."/>
            <person name="Ayyampalayam S."/>
            <person name="Mercati F."/>
            <person name="Riccardi P."/>
            <person name="McKain M.R."/>
            <person name="Kakrana A."/>
            <person name="Tang H."/>
            <person name="Ray J."/>
            <person name="Groenendijk J."/>
            <person name="Arikit S."/>
            <person name="Mathioni S.M."/>
            <person name="Nakano M."/>
            <person name="Shan H."/>
            <person name="Telgmann-Rauber A."/>
            <person name="Kanno A."/>
            <person name="Yue Z."/>
            <person name="Chen H."/>
            <person name="Li W."/>
            <person name="Chen Y."/>
            <person name="Xu X."/>
            <person name="Zhang Y."/>
            <person name="Luo S."/>
            <person name="Chen H."/>
            <person name="Gao J."/>
            <person name="Mao Z."/>
            <person name="Pires J.C."/>
            <person name="Luo M."/>
            <person name="Kudrna D."/>
            <person name="Wing R.A."/>
            <person name="Meyers B.C."/>
            <person name="Yi K."/>
            <person name="Kong H."/>
            <person name="Lavrijsen P."/>
            <person name="Sunseri F."/>
            <person name="Falavigna A."/>
            <person name="Ye Y."/>
            <person name="Leebens-Mack J.H."/>
            <person name="Chen G."/>
        </authorList>
    </citation>
    <scope>NUCLEOTIDE SEQUENCE [LARGE SCALE GENOMIC DNA]</scope>
    <source>
        <strain evidence="3">cv. DH0086</strain>
    </source>
</reference>
<evidence type="ECO:0000313" key="3">
    <source>
        <dbReference type="Proteomes" id="UP000243459"/>
    </source>
</evidence>
<feature type="compositionally biased region" description="Basic and acidic residues" evidence="1">
    <location>
        <begin position="7"/>
        <end position="26"/>
    </location>
</feature>
<proteinExistence type="predicted"/>